<gene>
    <name evidence="1" type="ordered locus">Oter_0369</name>
</gene>
<dbReference type="EMBL" id="CP001032">
    <property type="protein sequence ID" value="ACB73659.1"/>
    <property type="molecule type" value="Genomic_DNA"/>
</dbReference>
<reference evidence="1 2" key="1">
    <citation type="journal article" date="2011" name="J. Bacteriol.">
        <title>Genome sequence of the verrucomicrobium Opitutus terrae PB90-1, an abundant inhabitant of rice paddy soil ecosystems.</title>
        <authorList>
            <person name="van Passel M.W."/>
            <person name="Kant R."/>
            <person name="Palva A."/>
            <person name="Copeland A."/>
            <person name="Lucas S."/>
            <person name="Lapidus A."/>
            <person name="Glavina del Rio T."/>
            <person name="Pitluck S."/>
            <person name="Goltsman E."/>
            <person name="Clum A."/>
            <person name="Sun H."/>
            <person name="Schmutz J."/>
            <person name="Larimer F.W."/>
            <person name="Land M.L."/>
            <person name="Hauser L."/>
            <person name="Kyrpides N."/>
            <person name="Mikhailova N."/>
            <person name="Richardson P.P."/>
            <person name="Janssen P.H."/>
            <person name="de Vos W.M."/>
            <person name="Smidt H."/>
        </authorList>
    </citation>
    <scope>NUCLEOTIDE SEQUENCE [LARGE SCALE GENOMIC DNA]</scope>
    <source>
        <strain evidence="2">DSM 11246 / JCM 15787 / PB90-1</strain>
    </source>
</reference>
<protein>
    <submittedName>
        <fullName evidence="1">Uncharacterized protein</fullName>
    </submittedName>
</protein>
<accession>B1ZQZ2</accession>
<dbReference type="Proteomes" id="UP000007013">
    <property type="component" value="Chromosome"/>
</dbReference>
<dbReference type="AlphaFoldDB" id="B1ZQZ2"/>
<proteinExistence type="predicted"/>
<keyword evidence="2" id="KW-1185">Reference proteome</keyword>
<dbReference type="KEGG" id="ote:Oter_0369"/>
<evidence type="ECO:0000313" key="2">
    <source>
        <dbReference type="Proteomes" id="UP000007013"/>
    </source>
</evidence>
<organism evidence="1 2">
    <name type="scientific">Opitutus terrae (strain DSM 11246 / JCM 15787 / PB90-1)</name>
    <dbReference type="NCBI Taxonomy" id="452637"/>
    <lineage>
        <taxon>Bacteria</taxon>
        <taxon>Pseudomonadati</taxon>
        <taxon>Verrucomicrobiota</taxon>
        <taxon>Opitutia</taxon>
        <taxon>Opitutales</taxon>
        <taxon>Opitutaceae</taxon>
        <taxon>Opitutus</taxon>
    </lineage>
</organism>
<name>B1ZQZ2_OPITP</name>
<sequence length="53" mass="5606">MTAAPAKLLIIADDEPSRITLGKIVARSGPFPRVRPPWSFTAVSEAARCAVVA</sequence>
<evidence type="ECO:0000313" key="1">
    <source>
        <dbReference type="EMBL" id="ACB73659.1"/>
    </source>
</evidence>
<dbReference type="RefSeq" id="WP_012373197.1">
    <property type="nucleotide sequence ID" value="NC_010571.1"/>
</dbReference>
<dbReference type="HOGENOM" id="CLU_3064123_0_0_0"/>